<evidence type="ECO:0000313" key="8">
    <source>
        <dbReference type="EMBL" id="PJJ58504.1"/>
    </source>
</evidence>
<evidence type="ECO:0000256" key="1">
    <source>
        <dbReference type="ARBA" id="ARBA00004651"/>
    </source>
</evidence>
<dbReference type="InterPro" id="IPR001851">
    <property type="entry name" value="ABC_transp_permease"/>
</dbReference>
<organism evidence="8 9">
    <name type="scientific">Mumia flava</name>
    <dbReference type="NCBI Taxonomy" id="1348852"/>
    <lineage>
        <taxon>Bacteria</taxon>
        <taxon>Bacillati</taxon>
        <taxon>Actinomycetota</taxon>
        <taxon>Actinomycetes</taxon>
        <taxon>Propionibacteriales</taxon>
        <taxon>Nocardioidaceae</taxon>
        <taxon>Mumia</taxon>
    </lineage>
</organism>
<dbReference type="PANTHER" id="PTHR47089">
    <property type="entry name" value="ABC TRANSPORTER, PERMEASE PROTEIN"/>
    <property type="match status" value="1"/>
</dbReference>
<reference evidence="8 9" key="1">
    <citation type="submission" date="2017-11" db="EMBL/GenBank/DDBJ databases">
        <title>Genomic Encyclopedia of Archaeal and Bacterial Type Strains, Phase II (KMG-II): From Individual Species to Whole Genera.</title>
        <authorList>
            <person name="Goeker M."/>
        </authorList>
    </citation>
    <scope>NUCLEOTIDE SEQUENCE [LARGE SCALE GENOMIC DNA]</scope>
    <source>
        <strain evidence="8 9">DSM 27763</strain>
    </source>
</reference>
<feature type="transmembrane region" description="Helical" evidence="7">
    <location>
        <begin position="147"/>
        <end position="166"/>
    </location>
</feature>
<gene>
    <name evidence="8" type="ORF">CLV56_2755</name>
</gene>
<keyword evidence="2" id="KW-1003">Cell membrane</keyword>
<evidence type="ECO:0000313" key="9">
    <source>
        <dbReference type="Proteomes" id="UP000230842"/>
    </source>
</evidence>
<dbReference type="AlphaFoldDB" id="A0A2M9BKM8"/>
<feature type="region of interest" description="Disordered" evidence="6">
    <location>
        <begin position="351"/>
        <end position="370"/>
    </location>
</feature>
<comment type="subcellular location">
    <subcellularLocation>
        <location evidence="1">Cell membrane</location>
        <topology evidence="1">Multi-pass membrane protein</topology>
    </subcellularLocation>
</comment>
<name>A0A2M9BKM8_9ACTN</name>
<evidence type="ECO:0000256" key="3">
    <source>
        <dbReference type="ARBA" id="ARBA00022692"/>
    </source>
</evidence>
<comment type="caution">
    <text evidence="8">The sequence shown here is derived from an EMBL/GenBank/DDBJ whole genome shotgun (WGS) entry which is preliminary data.</text>
</comment>
<keyword evidence="9" id="KW-1185">Reference proteome</keyword>
<evidence type="ECO:0000256" key="5">
    <source>
        <dbReference type="ARBA" id="ARBA00023136"/>
    </source>
</evidence>
<keyword evidence="3 7" id="KW-0812">Transmembrane</keyword>
<evidence type="ECO:0000256" key="2">
    <source>
        <dbReference type="ARBA" id="ARBA00022475"/>
    </source>
</evidence>
<dbReference type="EMBL" id="PGEZ01000001">
    <property type="protein sequence ID" value="PJJ58504.1"/>
    <property type="molecule type" value="Genomic_DNA"/>
</dbReference>
<dbReference type="GO" id="GO:0022857">
    <property type="term" value="F:transmembrane transporter activity"/>
    <property type="evidence" value="ECO:0007669"/>
    <property type="project" value="InterPro"/>
</dbReference>
<dbReference type="Pfam" id="PF02653">
    <property type="entry name" value="BPD_transp_2"/>
    <property type="match status" value="1"/>
</dbReference>
<feature type="transmembrane region" description="Helical" evidence="7">
    <location>
        <begin position="93"/>
        <end position="110"/>
    </location>
</feature>
<feature type="transmembrane region" description="Helical" evidence="7">
    <location>
        <begin position="116"/>
        <end position="135"/>
    </location>
</feature>
<evidence type="ECO:0000256" key="6">
    <source>
        <dbReference type="SAM" id="MobiDB-lite"/>
    </source>
</evidence>
<keyword evidence="8" id="KW-0762">Sugar transport</keyword>
<keyword evidence="4 7" id="KW-1133">Transmembrane helix</keyword>
<dbReference type="PANTHER" id="PTHR47089:SF1">
    <property type="entry name" value="GUANOSINE ABC TRANSPORTER PERMEASE PROTEIN NUPP"/>
    <property type="match status" value="1"/>
</dbReference>
<evidence type="ECO:0000256" key="7">
    <source>
        <dbReference type="SAM" id="Phobius"/>
    </source>
</evidence>
<feature type="transmembrane region" description="Helical" evidence="7">
    <location>
        <begin position="65"/>
        <end position="86"/>
    </location>
</feature>
<accession>A0A2M9BKM8</accession>
<feature type="transmembrane region" description="Helical" evidence="7">
    <location>
        <begin position="325"/>
        <end position="343"/>
    </location>
</feature>
<protein>
    <submittedName>
        <fullName evidence="8">Simple sugar transport system permease protein</fullName>
    </submittedName>
</protein>
<keyword evidence="8" id="KW-0813">Transport</keyword>
<feature type="transmembrane region" description="Helical" evidence="7">
    <location>
        <begin position="198"/>
        <end position="216"/>
    </location>
</feature>
<sequence length="370" mass="38123">MMPVRIALRDTPPRWTAAAAVAVAVVLTLALTAVPIRLAGANPPAAFERYLLTPLTSGHGLQEVLLTATPLIFTGIAVAIAFRAGYWNIGAEGQFLAGTVGTTAVGLWLADLPAAIALPLGLLAGAAGGTAWALLPAWLRRRGGIDEVVTTLLLNPVALLVVQGLLNGPWRNSESGFTDSDRVGAGYDLGPILPGGRVHWGFAIALVVAAVAWVVTTRTATGLRIRACGQSPKAAAFSGIAVDRIQWRCALASGAVAGLGGASQVMGVQHQLTATISDGYGYTGIVVATLGGLSALGVVAVALLLGDVTVGAQNVSLVLQVPTQLGDVFSALLLLLVLACLAGRRYRLVRRPPPRTADGAPPRTERRERS</sequence>
<dbReference type="CDD" id="cd06580">
    <property type="entry name" value="TM_PBP1_transp_TpRbsC_like"/>
    <property type="match status" value="1"/>
</dbReference>
<evidence type="ECO:0000256" key="4">
    <source>
        <dbReference type="ARBA" id="ARBA00022989"/>
    </source>
</evidence>
<dbReference type="GO" id="GO:0005886">
    <property type="term" value="C:plasma membrane"/>
    <property type="evidence" value="ECO:0007669"/>
    <property type="project" value="UniProtKB-SubCell"/>
</dbReference>
<dbReference type="Proteomes" id="UP000230842">
    <property type="component" value="Unassembled WGS sequence"/>
</dbReference>
<feature type="transmembrane region" description="Helical" evidence="7">
    <location>
        <begin position="280"/>
        <end position="305"/>
    </location>
</feature>
<proteinExistence type="predicted"/>
<keyword evidence="5 7" id="KW-0472">Membrane</keyword>